<dbReference type="Proteomes" id="UP000324209">
    <property type="component" value="Chromosome"/>
</dbReference>
<keyword evidence="10" id="KW-0489">Methyltransferase</keyword>
<feature type="domain" description="Aminomethyltransferase C-terminal" evidence="9">
    <location>
        <begin position="284"/>
        <end position="362"/>
    </location>
</feature>
<evidence type="ECO:0000313" key="11">
    <source>
        <dbReference type="Proteomes" id="UP000324209"/>
    </source>
</evidence>
<dbReference type="FunFam" id="3.30.70.1400:FF:000001">
    <property type="entry name" value="Aminomethyltransferase"/>
    <property type="match status" value="1"/>
</dbReference>
<reference evidence="10 11" key="1">
    <citation type="submission" date="2019-02" db="EMBL/GenBank/DDBJ databases">
        <title>Complete Genome Sequence and Methylome Analysis of free living Spirochaetas.</title>
        <authorList>
            <person name="Fomenkov A."/>
            <person name="Dubinina G."/>
            <person name="Leshcheva N."/>
            <person name="Mikheeva N."/>
            <person name="Grabovich M."/>
            <person name="Vincze T."/>
            <person name="Roberts R.J."/>
        </authorList>
    </citation>
    <scope>NUCLEOTIDE SEQUENCE [LARGE SCALE GENOMIC DNA]</scope>
    <source>
        <strain evidence="10 11">K2</strain>
    </source>
</reference>
<organism evidence="10 11">
    <name type="scientific">Oceanispirochaeta crateris</name>
    <dbReference type="NCBI Taxonomy" id="2518645"/>
    <lineage>
        <taxon>Bacteria</taxon>
        <taxon>Pseudomonadati</taxon>
        <taxon>Spirochaetota</taxon>
        <taxon>Spirochaetia</taxon>
        <taxon>Spirochaetales</taxon>
        <taxon>Spirochaetaceae</taxon>
        <taxon>Oceanispirochaeta</taxon>
    </lineage>
</organism>
<keyword evidence="3" id="KW-0032">Aminotransferase</keyword>
<dbReference type="KEGG" id="ock:EXM22_02680"/>
<protein>
    <recommendedName>
        <fullName evidence="2">aminomethyltransferase</fullName>
        <ecNumber evidence="2">2.1.2.10</ecNumber>
    </recommendedName>
    <alternativeName>
        <fullName evidence="5">Glycine cleavage system T protein</fullName>
    </alternativeName>
</protein>
<keyword evidence="4 10" id="KW-0808">Transferase</keyword>
<dbReference type="GO" id="GO:0008483">
    <property type="term" value="F:transaminase activity"/>
    <property type="evidence" value="ECO:0007669"/>
    <property type="project" value="UniProtKB-KW"/>
</dbReference>
<dbReference type="EMBL" id="CP036150">
    <property type="protein sequence ID" value="QEN06949.1"/>
    <property type="molecule type" value="Genomic_DNA"/>
</dbReference>
<dbReference type="InterPro" id="IPR006222">
    <property type="entry name" value="GCVT_N"/>
</dbReference>
<dbReference type="NCBIfam" id="NF001567">
    <property type="entry name" value="PRK00389.1"/>
    <property type="match status" value="1"/>
</dbReference>
<dbReference type="InterPro" id="IPR029043">
    <property type="entry name" value="GcvT/YgfZ_C"/>
</dbReference>
<dbReference type="Pfam" id="PF01571">
    <property type="entry name" value="GCV_T"/>
    <property type="match status" value="1"/>
</dbReference>
<dbReference type="PIRSF" id="PIRSF006487">
    <property type="entry name" value="GcvT"/>
    <property type="match status" value="1"/>
</dbReference>
<evidence type="ECO:0000259" key="8">
    <source>
        <dbReference type="Pfam" id="PF01571"/>
    </source>
</evidence>
<evidence type="ECO:0000259" key="9">
    <source>
        <dbReference type="Pfam" id="PF08669"/>
    </source>
</evidence>
<evidence type="ECO:0000313" key="10">
    <source>
        <dbReference type="EMBL" id="QEN06949.1"/>
    </source>
</evidence>
<dbReference type="GO" id="GO:0032259">
    <property type="term" value="P:methylation"/>
    <property type="evidence" value="ECO:0007669"/>
    <property type="project" value="UniProtKB-KW"/>
</dbReference>
<dbReference type="GO" id="GO:0005960">
    <property type="term" value="C:glycine cleavage complex"/>
    <property type="evidence" value="ECO:0007669"/>
    <property type="project" value="InterPro"/>
</dbReference>
<dbReference type="NCBIfam" id="TIGR00528">
    <property type="entry name" value="gcvT"/>
    <property type="match status" value="1"/>
</dbReference>
<dbReference type="GO" id="GO:0006546">
    <property type="term" value="P:glycine catabolic process"/>
    <property type="evidence" value="ECO:0007669"/>
    <property type="project" value="InterPro"/>
</dbReference>
<dbReference type="InterPro" id="IPR027266">
    <property type="entry name" value="TrmE/GcvT-like"/>
</dbReference>
<dbReference type="RefSeq" id="WP_149485031.1">
    <property type="nucleotide sequence ID" value="NZ_CP036150.1"/>
</dbReference>
<comment type="catalytic activity">
    <reaction evidence="6">
        <text>N(6)-[(R)-S(8)-aminomethyldihydrolipoyl]-L-lysyl-[protein] + (6S)-5,6,7,8-tetrahydrofolate = N(6)-[(R)-dihydrolipoyl]-L-lysyl-[protein] + (6R)-5,10-methylene-5,6,7,8-tetrahydrofolate + NH4(+)</text>
        <dbReference type="Rhea" id="RHEA:16945"/>
        <dbReference type="Rhea" id="RHEA-COMP:10475"/>
        <dbReference type="Rhea" id="RHEA-COMP:10492"/>
        <dbReference type="ChEBI" id="CHEBI:15636"/>
        <dbReference type="ChEBI" id="CHEBI:28938"/>
        <dbReference type="ChEBI" id="CHEBI:57453"/>
        <dbReference type="ChEBI" id="CHEBI:83100"/>
        <dbReference type="ChEBI" id="CHEBI:83143"/>
        <dbReference type="EC" id="2.1.2.10"/>
    </reaction>
</comment>
<gene>
    <name evidence="10" type="primary">gcvT</name>
    <name evidence="10" type="ORF">EXM22_02680</name>
</gene>
<dbReference type="PANTHER" id="PTHR43757">
    <property type="entry name" value="AMINOMETHYLTRANSFERASE"/>
    <property type="match status" value="1"/>
</dbReference>
<dbReference type="GO" id="GO:0004047">
    <property type="term" value="F:aminomethyltransferase activity"/>
    <property type="evidence" value="ECO:0007669"/>
    <property type="project" value="UniProtKB-EC"/>
</dbReference>
<dbReference type="OrthoDB" id="9774591at2"/>
<dbReference type="InterPro" id="IPR006223">
    <property type="entry name" value="GcvT"/>
</dbReference>
<evidence type="ECO:0000256" key="7">
    <source>
        <dbReference type="PIRSR" id="PIRSR006487-1"/>
    </source>
</evidence>
<dbReference type="InterPro" id="IPR013977">
    <property type="entry name" value="GcvT_C"/>
</dbReference>
<comment type="similarity">
    <text evidence="1">Belongs to the GcvT family.</text>
</comment>
<name>A0A5C1QIH6_9SPIO</name>
<evidence type="ECO:0000256" key="6">
    <source>
        <dbReference type="ARBA" id="ARBA00047665"/>
    </source>
</evidence>
<accession>A0A5C1QIH6</accession>
<dbReference type="SUPFAM" id="SSF103025">
    <property type="entry name" value="Folate-binding domain"/>
    <property type="match status" value="1"/>
</dbReference>
<sequence>MLKTAVNSFHREQNARMVEYAGWDMPLFYAMGATEEHRLVRRSAGLFDVSHMGRFRIKGSGSASFLDYLITSDVRSLKIGQSGYGLLLNRDGGIIDDIFLYHTGPEDYILVVNASNLNKDLDWLNEHKSAYDVTVTDESPETSLFALQGPRVLPVLEILTGQNLQDEWDRFGIREFLFEDIPFLAGRTGYTGEDGVEIFVSNDKALALWKSLLEKFSLHCEIAPCGLASRDSLRFEPGFPLYGHEMNESILPPQALLKWACYLESDFIGKEALMALLEKGLETKLITLSLIEKGVPREGYEVLSKEGEVIGQVVSGLYAPTVDKYCANAFVPVAFAKAGTELQVSLRGQPKMAVVEKRPLYKPVYR</sequence>
<dbReference type="Gene3D" id="3.30.1360.120">
    <property type="entry name" value="Probable tRNA modification gtpase trme, domain 1"/>
    <property type="match status" value="1"/>
</dbReference>
<dbReference type="EC" id="2.1.2.10" evidence="2"/>
<dbReference type="GO" id="GO:0005829">
    <property type="term" value="C:cytosol"/>
    <property type="evidence" value="ECO:0007669"/>
    <property type="project" value="TreeGrafter"/>
</dbReference>
<feature type="binding site" evidence="7">
    <location>
        <position position="197"/>
    </location>
    <ligand>
        <name>substrate</name>
    </ligand>
</feature>
<evidence type="ECO:0000256" key="1">
    <source>
        <dbReference type="ARBA" id="ARBA00008609"/>
    </source>
</evidence>
<dbReference type="Pfam" id="PF08669">
    <property type="entry name" value="GCV_T_C"/>
    <property type="match status" value="1"/>
</dbReference>
<evidence type="ECO:0000256" key="4">
    <source>
        <dbReference type="ARBA" id="ARBA00022679"/>
    </source>
</evidence>
<evidence type="ECO:0000256" key="5">
    <source>
        <dbReference type="ARBA" id="ARBA00031395"/>
    </source>
</evidence>
<feature type="domain" description="GCVT N-terminal" evidence="8">
    <location>
        <begin position="8"/>
        <end position="263"/>
    </location>
</feature>
<proteinExistence type="inferred from homology"/>
<keyword evidence="11" id="KW-1185">Reference proteome</keyword>
<dbReference type="GO" id="GO:0008168">
    <property type="term" value="F:methyltransferase activity"/>
    <property type="evidence" value="ECO:0007669"/>
    <property type="project" value="UniProtKB-KW"/>
</dbReference>
<evidence type="ECO:0000256" key="2">
    <source>
        <dbReference type="ARBA" id="ARBA00012616"/>
    </source>
</evidence>
<dbReference type="AlphaFoldDB" id="A0A5C1QIH6"/>
<dbReference type="InterPro" id="IPR028896">
    <property type="entry name" value="GcvT/YgfZ/DmdA"/>
</dbReference>
<dbReference type="PANTHER" id="PTHR43757:SF2">
    <property type="entry name" value="AMINOMETHYLTRANSFERASE, MITOCHONDRIAL"/>
    <property type="match status" value="1"/>
</dbReference>
<evidence type="ECO:0000256" key="3">
    <source>
        <dbReference type="ARBA" id="ARBA00022576"/>
    </source>
</evidence>
<dbReference type="SUPFAM" id="SSF101790">
    <property type="entry name" value="Aminomethyltransferase beta-barrel domain"/>
    <property type="match status" value="1"/>
</dbReference>